<dbReference type="EMBL" id="CAUOFW020006168">
    <property type="protein sequence ID" value="CAK9173079.1"/>
    <property type="molecule type" value="Genomic_DNA"/>
</dbReference>
<dbReference type="PANTHER" id="PTHR12329:SF38">
    <property type="entry name" value="BAG FAMILY MOLECULAR CHAPERONE REGULATOR-LIKE PROTEIN"/>
    <property type="match status" value="1"/>
</dbReference>
<keyword evidence="6" id="KW-1185">Reference proteome</keyword>
<name>A0ABC8TUF6_9AQUA</name>
<evidence type="ECO:0000256" key="1">
    <source>
        <dbReference type="ARBA" id="ARBA00023186"/>
    </source>
</evidence>
<sequence>MLGMKPKTTGMPSPAKRSTAGRRGGGGSEAAGWELRPGGMLVQRRNSDSNQSSIPVPTIKIRVKYGSFYQEIHISSQASFGELKKMLAGTTGLHPQDQKLIYKDKERDSKAFLDVAGVKDGSKMELVEDVMSRDRRCLESRKNAKMDQASKEIKEIGLEVDKLAKQVKIVQKNIEILDMLKIRNSILGSNGSKTPLQQHQKISTGQVPILVQNQKEKRNLTGHMPGPVVVTTKWETF</sequence>
<evidence type="ECO:0000256" key="3">
    <source>
        <dbReference type="SAM" id="MobiDB-lite"/>
    </source>
</evidence>
<dbReference type="GO" id="GO:0005737">
    <property type="term" value="C:cytoplasm"/>
    <property type="evidence" value="ECO:0007669"/>
    <property type="project" value="UniProtKB-ARBA"/>
</dbReference>
<dbReference type="Pfam" id="PF00240">
    <property type="entry name" value="ubiquitin"/>
    <property type="match status" value="1"/>
</dbReference>
<keyword evidence="1" id="KW-0143">Chaperone</keyword>
<dbReference type="SUPFAM" id="SSF54236">
    <property type="entry name" value="Ubiquitin-like"/>
    <property type="match status" value="1"/>
</dbReference>
<accession>A0ABC8TUF6</accession>
<dbReference type="Proteomes" id="UP001642360">
    <property type="component" value="Unassembled WGS sequence"/>
</dbReference>
<feature type="region of interest" description="Disordered" evidence="3">
    <location>
        <begin position="1"/>
        <end position="53"/>
    </location>
</feature>
<evidence type="ECO:0000259" key="4">
    <source>
        <dbReference type="PROSITE" id="PS50053"/>
    </source>
</evidence>
<protein>
    <recommendedName>
        <fullName evidence="4">Ubiquitin-like domain-containing protein</fullName>
    </recommendedName>
</protein>
<dbReference type="Gene3D" id="1.20.58.120">
    <property type="entry name" value="BAG domain"/>
    <property type="match status" value="1"/>
</dbReference>
<comment type="function">
    <text evidence="2">Co-chaperone that regulates diverse cellular pathways, such as programmed cell death and stress responses.</text>
</comment>
<dbReference type="InterPro" id="IPR000626">
    <property type="entry name" value="Ubiquitin-like_dom"/>
</dbReference>
<evidence type="ECO:0000313" key="6">
    <source>
        <dbReference type="Proteomes" id="UP001642360"/>
    </source>
</evidence>
<dbReference type="InterPro" id="IPR039773">
    <property type="entry name" value="BAG_chaperone_regulator"/>
</dbReference>
<evidence type="ECO:0000313" key="5">
    <source>
        <dbReference type="EMBL" id="CAK9173079.1"/>
    </source>
</evidence>
<dbReference type="FunFam" id="3.10.20.90:FF:000298">
    <property type="entry name" value="BAG family molecular chaperone regulator 1"/>
    <property type="match status" value="1"/>
</dbReference>
<dbReference type="PANTHER" id="PTHR12329">
    <property type="entry name" value="BCL2-ASSOCIATED ATHANOGENE"/>
    <property type="match status" value="1"/>
</dbReference>
<dbReference type="InterPro" id="IPR036533">
    <property type="entry name" value="BAG_dom_sf"/>
</dbReference>
<dbReference type="InterPro" id="IPR029071">
    <property type="entry name" value="Ubiquitin-like_domsf"/>
</dbReference>
<feature type="domain" description="Ubiquitin-like" evidence="4">
    <location>
        <begin position="57"/>
        <end position="127"/>
    </location>
</feature>
<proteinExistence type="predicted"/>
<dbReference type="PROSITE" id="PS50053">
    <property type="entry name" value="UBIQUITIN_2"/>
    <property type="match status" value="1"/>
</dbReference>
<gene>
    <name evidence="5" type="ORF">ILEXP_LOCUS42823</name>
</gene>
<dbReference type="Gene3D" id="3.10.20.90">
    <property type="entry name" value="Phosphatidylinositol 3-kinase Catalytic Subunit, Chain A, domain 1"/>
    <property type="match status" value="1"/>
</dbReference>
<reference evidence="5 6" key="1">
    <citation type="submission" date="2024-02" db="EMBL/GenBank/DDBJ databases">
        <authorList>
            <person name="Vignale AGUSTIN F."/>
            <person name="Sosa J E."/>
            <person name="Modenutti C."/>
        </authorList>
    </citation>
    <scope>NUCLEOTIDE SEQUENCE [LARGE SCALE GENOMIC DNA]</scope>
</reference>
<comment type="caution">
    <text evidence="5">The sequence shown here is derived from an EMBL/GenBank/DDBJ whole genome shotgun (WGS) entry which is preliminary data.</text>
</comment>
<evidence type="ECO:0000256" key="2">
    <source>
        <dbReference type="ARBA" id="ARBA00058673"/>
    </source>
</evidence>
<organism evidence="5 6">
    <name type="scientific">Ilex paraguariensis</name>
    <name type="common">yerba mate</name>
    <dbReference type="NCBI Taxonomy" id="185542"/>
    <lineage>
        <taxon>Eukaryota</taxon>
        <taxon>Viridiplantae</taxon>
        <taxon>Streptophyta</taxon>
        <taxon>Embryophyta</taxon>
        <taxon>Tracheophyta</taxon>
        <taxon>Spermatophyta</taxon>
        <taxon>Magnoliopsida</taxon>
        <taxon>eudicotyledons</taxon>
        <taxon>Gunneridae</taxon>
        <taxon>Pentapetalae</taxon>
        <taxon>asterids</taxon>
        <taxon>campanulids</taxon>
        <taxon>Aquifoliales</taxon>
        <taxon>Aquifoliaceae</taxon>
        <taxon>Ilex</taxon>
    </lineage>
</organism>
<dbReference type="AlphaFoldDB" id="A0ABC8TUF6"/>